<name>B9Y3D5_9FIRM</name>
<dbReference type="InterPro" id="IPR002110">
    <property type="entry name" value="Ankyrin_rpt"/>
</dbReference>
<dbReference type="PANTHER" id="PTHR24198:SF165">
    <property type="entry name" value="ANKYRIN REPEAT-CONTAINING PROTEIN-RELATED"/>
    <property type="match status" value="1"/>
</dbReference>
<dbReference type="SMART" id="SM00248">
    <property type="entry name" value="ANK"/>
    <property type="match status" value="8"/>
</dbReference>
<dbReference type="STRING" id="545696.HOLDEFILI_00310"/>
<dbReference type="OrthoDB" id="9812708at2"/>
<dbReference type="AlphaFoldDB" id="B9Y3D5"/>
<dbReference type="PANTHER" id="PTHR24198">
    <property type="entry name" value="ANKYRIN REPEAT AND PROTEIN KINASE DOMAIN-CONTAINING PROTEIN"/>
    <property type="match status" value="1"/>
</dbReference>
<dbReference type="RefSeq" id="WP_006057527.1">
    <property type="nucleotide sequence ID" value="NZ_GG657552.1"/>
</dbReference>
<comment type="caution">
    <text evidence="4">The sequence shown here is derived from an EMBL/GenBank/DDBJ whole genome shotgun (WGS) entry which is preliminary data.</text>
</comment>
<proteinExistence type="predicted"/>
<dbReference type="HOGENOM" id="CLU_547219_0_0_9"/>
<evidence type="ECO:0000256" key="1">
    <source>
        <dbReference type="ARBA" id="ARBA00022737"/>
    </source>
</evidence>
<evidence type="ECO:0000256" key="3">
    <source>
        <dbReference type="PROSITE-ProRule" id="PRU00023"/>
    </source>
</evidence>
<dbReference type="PROSITE" id="PS50088">
    <property type="entry name" value="ANK_REPEAT"/>
    <property type="match status" value="1"/>
</dbReference>
<accession>B9Y3D5</accession>
<dbReference type="eggNOG" id="COG0666">
    <property type="taxonomic scope" value="Bacteria"/>
</dbReference>
<organism evidence="4 5">
    <name type="scientific">Holdemania filiformis DSM 12042</name>
    <dbReference type="NCBI Taxonomy" id="545696"/>
    <lineage>
        <taxon>Bacteria</taxon>
        <taxon>Bacillati</taxon>
        <taxon>Bacillota</taxon>
        <taxon>Erysipelotrichia</taxon>
        <taxon>Erysipelotrichales</taxon>
        <taxon>Erysipelotrichaceae</taxon>
        <taxon>Holdemania</taxon>
    </lineage>
</organism>
<reference evidence="4 5" key="2">
    <citation type="submission" date="2009-02" db="EMBL/GenBank/DDBJ databases">
        <title>Draft genome sequence of Holdemania filiformis DSM 12042.</title>
        <authorList>
            <person name="Sudarsanam P."/>
            <person name="Ley R."/>
            <person name="Guruge J."/>
            <person name="Turnbaugh P.J."/>
            <person name="Mahowald M."/>
            <person name="Liep D."/>
            <person name="Gordon J."/>
        </authorList>
    </citation>
    <scope>NUCLEOTIDE SEQUENCE [LARGE SCALE GENOMIC DNA]</scope>
    <source>
        <strain evidence="4 5">DSM 12042</strain>
    </source>
</reference>
<dbReference type="EMBL" id="ACCF01000016">
    <property type="protein sequence ID" value="EEF69499.1"/>
    <property type="molecule type" value="Genomic_DNA"/>
</dbReference>
<evidence type="ECO:0000313" key="4">
    <source>
        <dbReference type="EMBL" id="EEF69499.1"/>
    </source>
</evidence>
<dbReference type="InterPro" id="IPR036770">
    <property type="entry name" value="Ankyrin_rpt-contain_sf"/>
</dbReference>
<reference evidence="4 5" key="1">
    <citation type="submission" date="2008-12" db="EMBL/GenBank/DDBJ databases">
        <authorList>
            <person name="Fulton L."/>
            <person name="Clifton S."/>
            <person name="Fulton B."/>
            <person name="Xu J."/>
            <person name="Minx P."/>
            <person name="Pepin K.H."/>
            <person name="Johnson M."/>
            <person name="Bhonagiri V."/>
            <person name="Nash W.E."/>
            <person name="Mardis E.R."/>
            <person name="Wilson R.K."/>
        </authorList>
    </citation>
    <scope>NUCLEOTIDE SEQUENCE [LARGE SCALE GENOMIC DNA]</scope>
    <source>
        <strain evidence="4 5">DSM 12042</strain>
    </source>
</reference>
<keyword evidence="2 3" id="KW-0040">ANK repeat</keyword>
<gene>
    <name evidence="4" type="ORF">HOLDEFILI_00310</name>
</gene>
<protein>
    <submittedName>
        <fullName evidence="4">Ankyrin repeat protein</fullName>
    </submittedName>
</protein>
<dbReference type="Pfam" id="PF13637">
    <property type="entry name" value="Ank_4"/>
    <property type="match status" value="1"/>
</dbReference>
<sequence>MLEQFKAALAEKNRTRLALLLDEIDPDETDDAGNTALHLAAEQADGDMIRELLIRGCDPFAVNHYGWTALHSLVRFRDFAEYPEAVTESCIRLLNAGCPKEKRDESGLTFYQLAAQRVNVPIFEALLLSHLHPAAIVLSNGDTTLHLVCRSLNLIDSARGEAHVRLEQPYVRIVEILLELGQDPDQKNNSGLTPRQLAVQFGGKAVATLLSGQAEASGGLTLFEAARRNDQDSLRYWISQPVDLDAALDEGEEQGMTALALACRFLNEEAAILLLEAGAEPLAFEGKVENCALYQFLTALKSRTRITHPVTICSIKKMFRGLTRQLTMLDQPVTENGEMPVHVLCGHIDAGWWVEDRKFQEVLLEMMIRRDVWRQRSADGRQPLHYLAEHPCAEAENLISMILECCDVNAQDNEGNTALMIACGRKLIGETPVETMLIRARTRVDPSGAAALVTQLLQAPELDLSLVNNKSMTALDIAVENEFELVVNLLLKKEGERG</sequence>
<feature type="repeat" description="ANK" evidence="3">
    <location>
        <begin position="32"/>
        <end position="64"/>
    </location>
</feature>
<dbReference type="Gene3D" id="1.25.40.20">
    <property type="entry name" value="Ankyrin repeat-containing domain"/>
    <property type="match status" value="4"/>
</dbReference>
<dbReference type="SUPFAM" id="SSF48403">
    <property type="entry name" value="Ankyrin repeat"/>
    <property type="match status" value="2"/>
</dbReference>
<keyword evidence="1" id="KW-0677">Repeat</keyword>
<dbReference type="Proteomes" id="UP000005950">
    <property type="component" value="Unassembled WGS sequence"/>
</dbReference>
<dbReference type="PROSITE" id="PS50297">
    <property type="entry name" value="ANK_REP_REGION"/>
    <property type="match status" value="1"/>
</dbReference>
<evidence type="ECO:0000313" key="5">
    <source>
        <dbReference type="Proteomes" id="UP000005950"/>
    </source>
</evidence>
<dbReference type="Pfam" id="PF12796">
    <property type="entry name" value="Ank_2"/>
    <property type="match status" value="1"/>
</dbReference>
<evidence type="ECO:0000256" key="2">
    <source>
        <dbReference type="ARBA" id="ARBA00023043"/>
    </source>
</evidence>